<dbReference type="GO" id="GO:0050998">
    <property type="term" value="F:nitric-oxide synthase binding"/>
    <property type="evidence" value="ECO:0007669"/>
    <property type="project" value="TreeGrafter"/>
</dbReference>
<evidence type="ECO:0000256" key="1">
    <source>
        <dbReference type="SAM" id="MobiDB-lite"/>
    </source>
</evidence>
<comment type="caution">
    <text evidence="2">The sequence shown here is derived from an EMBL/GenBank/DDBJ whole genome shotgun (WGS) entry which is preliminary data.</text>
</comment>
<feature type="region of interest" description="Disordered" evidence="1">
    <location>
        <begin position="1"/>
        <end position="63"/>
    </location>
</feature>
<dbReference type="InParanoid" id="A0A1V9XLZ2"/>
<dbReference type="AlphaFoldDB" id="A0A1V9XLZ2"/>
<reference evidence="2 3" key="1">
    <citation type="journal article" date="2017" name="Gigascience">
        <title>Draft genome of the honey bee ectoparasitic mite, Tropilaelaps mercedesae, is shaped by the parasitic life history.</title>
        <authorList>
            <person name="Dong X."/>
            <person name="Armstrong S.D."/>
            <person name="Xia D."/>
            <person name="Makepeace B.L."/>
            <person name="Darby A.C."/>
            <person name="Kadowaki T."/>
        </authorList>
    </citation>
    <scope>NUCLEOTIDE SEQUENCE [LARGE SCALE GENOMIC DNA]</scope>
    <source>
        <strain evidence="2">Wuxi-XJTLU</strain>
    </source>
</reference>
<dbReference type="STRING" id="418985.A0A1V9XLZ2"/>
<protein>
    <submittedName>
        <fullName evidence="2">Carboxyl-terminal PDZ ligand of neuronal nitric oxide synthase protein-like</fullName>
    </submittedName>
</protein>
<dbReference type="OrthoDB" id="10030336at2759"/>
<dbReference type="InterPro" id="IPR011993">
    <property type="entry name" value="PH-like_dom_sf"/>
</dbReference>
<dbReference type="Gene3D" id="2.30.29.30">
    <property type="entry name" value="Pleckstrin-homology domain (PH domain)/Phosphotyrosine-binding domain (PTB)"/>
    <property type="match status" value="1"/>
</dbReference>
<gene>
    <name evidence="2" type="ORF">BIW11_00951</name>
</gene>
<organism evidence="2 3">
    <name type="scientific">Tropilaelaps mercedesae</name>
    <dbReference type="NCBI Taxonomy" id="418985"/>
    <lineage>
        <taxon>Eukaryota</taxon>
        <taxon>Metazoa</taxon>
        <taxon>Ecdysozoa</taxon>
        <taxon>Arthropoda</taxon>
        <taxon>Chelicerata</taxon>
        <taxon>Arachnida</taxon>
        <taxon>Acari</taxon>
        <taxon>Parasitiformes</taxon>
        <taxon>Mesostigmata</taxon>
        <taxon>Gamasina</taxon>
        <taxon>Dermanyssoidea</taxon>
        <taxon>Laelapidae</taxon>
        <taxon>Tropilaelaps</taxon>
    </lineage>
</organism>
<feature type="compositionally biased region" description="Basic and acidic residues" evidence="1">
    <location>
        <begin position="172"/>
        <end position="181"/>
    </location>
</feature>
<dbReference type="EMBL" id="MNPL01007841">
    <property type="protein sequence ID" value="OQR74535.1"/>
    <property type="molecule type" value="Genomic_DNA"/>
</dbReference>
<feature type="region of interest" description="Disordered" evidence="1">
    <location>
        <begin position="268"/>
        <end position="288"/>
    </location>
</feature>
<name>A0A1V9XLZ2_9ACAR</name>
<evidence type="ECO:0000313" key="2">
    <source>
        <dbReference type="EMBL" id="OQR74535.1"/>
    </source>
</evidence>
<accession>A0A1V9XLZ2</accession>
<feature type="region of interest" description="Disordered" evidence="1">
    <location>
        <begin position="463"/>
        <end position="494"/>
    </location>
</feature>
<feature type="compositionally biased region" description="Basic residues" evidence="1">
    <location>
        <begin position="162"/>
        <end position="171"/>
    </location>
</feature>
<keyword evidence="3" id="KW-1185">Reference proteome</keyword>
<dbReference type="Proteomes" id="UP000192247">
    <property type="component" value="Unassembled WGS sequence"/>
</dbReference>
<proteinExistence type="predicted"/>
<feature type="region of interest" description="Disordered" evidence="1">
    <location>
        <begin position="118"/>
        <end position="191"/>
    </location>
</feature>
<feature type="compositionally biased region" description="Polar residues" evidence="1">
    <location>
        <begin position="278"/>
        <end position="287"/>
    </location>
</feature>
<feature type="compositionally biased region" description="Basic and acidic residues" evidence="1">
    <location>
        <begin position="149"/>
        <end position="161"/>
    </location>
</feature>
<sequence>MSEKKADASVSGPSSTREPLAYGNSENTKSVRNDMPATITSSGSGGAPLKAPGKGPLRRGEHNQVKMAITETLMKRFMLGRKKFQVTPAALSSSEALKTTTPQSPSRIRTVLRHALSTGHLDSGHPERQSSLRRAIPLGSERLPKKQLSFREPEIKLEQRRNNARPKRCKCRERSVQKSESDSDLDSSNSSEDLAFDLEKISSVRETTIDSWSSDEDEKVSMQNSVSSEAFSVRTKNKGQSQAAEVVRTIGQAFEVCHKVNQQRGTLGVPDHDRLTLSGANTSSLNGNDAKMLEHKSLLEEGKKEARGAGTQDIEPSQAIINGQAKQPQTPSVSEAPPPFGANEIDSNLTSLSTLHQLQLLRAQMDYQSQAAQQALSQVKLLREQLSAENAARIDAMSQNQLLTQQNRELIHHIQILVKQIQELEVSARCQQTILRETSLSPIRASNTPSVFEFPVGGTISSTHSPGGHWLQVGSTGGPPSGGSSPRPPASPNVGSALLSDFNKFRLDERFSSFQGCLGAPHNSHQQDFPNHLPKSEMARLTISEPVSAARDVSTAPQTISATMSAQVRGKHVSSADQALAGSGSFFL</sequence>
<evidence type="ECO:0000313" key="3">
    <source>
        <dbReference type="Proteomes" id="UP000192247"/>
    </source>
</evidence>
<dbReference type="PANTHER" id="PTHR11232">
    <property type="entry name" value="PHOSPHOTYROSINE INTERACTION DOMAIN-CONTAINING FAMILY MEMBER"/>
    <property type="match status" value="1"/>
</dbReference>
<dbReference type="InterPro" id="IPR051133">
    <property type="entry name" value="Adapter_Engulfment-Domain"/>
</dbReference>
<dbReference type="PANTHER" id="PTHR11232:SF17">
    <property type="entry name" value="CAPON-LIKE PROTEIN"/>
    <property type="match status" value="1"/>
</dbReference>